<dbReference type="RefSeq" id="WP_185038603.1">
    <property type="nucleotide sequence ID" value="NZ_BAABFG010000005.1"/>
</dbReference>
<name>A0A7W7GU36_9ACTN</name>
<gene>
    <name evidence="1" type="ORF">BJY16_001780</name>
</gene>
<sequence length="139" mass="14570">MDLEIAAPSAPPAGIATASARVDDGFEIDAEDPRVVPAALAELVTASRNVVRVMEFNSHYSPRDAVAALEDTAAALGRLTRHAEPYVGDYSRTAATSMASARDLLRQARRVFSDARHDLALDATAPSAMPLAKVAPSAA</sequence>
<dbReference type="EMBL" id="JACHNB010000001">
    <property type="protein sequence ID" value="MBB4738321.1"/>
    <property type="molecule type" value="Genomic_DNA"/>
</dbReference>
<evidence type="ECO:0000313" key="1">
    <source>
        <dbReference type="EMBL" id="MBB4738321.1"/>
    </source>
</evidence>
<evidence type="ECO:0000313" key="2">
    <source>
        <dbReference type="Proteomes" id="UP000546162"/>
    </source>
</evidence>
<protein>
    <submittedName>
        <fullName evidence="1">Uncharacterized protein</fullName>
    </submittedName>
</protein>
<organism evidence="1 2">
    <name type="scientific">Actinoplanes octamycinicus</name>
    <dbReference type="NCBI Taxonomy" id="135948"/>
    <lineage>
        <taxon>Bacteria</taxon>
        <taxon>Bacillati</taxon>
        <taxon>Actinomycetota</taxon>
        <taxon>Actinomycetes</taxon>
        <taxon>Micromonosporales</taxon>
        <taxon>Micromonosporaceae</taxon>
        <taxon>Actinoplanes</taxon>
    </lineage>
</organism>
<dbReference type="AlphaFoldDB" id="A0A7W7GU36"/>
<dbReference type="Proteomes" id="UP000546162">
    <property type="component" value="Unassembled WGS sequence"/>
</dbReference>
<keyword evidence="2" id="KW-1185">Reference proteome</keyword>
<accession>A0A7W7GU36</accession>
<reference evidence="1 2" key="1">
    <citation type="submission" date="2020-08" db="EMBL/GenBank/DDBJ databases">
        <title>Sequencing the genomes of 1000 actinobacteria strains.</title>
        <authorList>
            <person name="Klenk H.-P."/>
        </authorList>
    </citation>
    <scope>NUCLEOTIDE SEQUENCE [LARGE SCALE GENOMIC DNA]</scope>
    <source>
        <strain evidence="1 2">DSM 45809</strain>
    </source>
</reference>
<comment type="caution">
    <text evidence="1">The sequence shown here is derived from an EMBL/GenBank/DDBJ whole genome shotgun (WGS) entry which is preliminary data.</text>
</comment>
<proteinExistence type="predicted"/>